<keyword evidence="2" id="KW-1133">Transmembrane helix</keyword>
<reference evidence="5" key="1">
    <citation type="journal article" date="2019" name="Int. J. Syst. Evol. Microbiol.">
        <title>The Global Catalogue of Microorganisms (GCM) 10K type strain sequencing project: providing services to taxonomists for standard genome sequencing and annotation.</title>
        <authorList>
            <consortium name="The Broad Institute Genomics Platform"/>
            <consortium name="The Broad Institute Genome Sequencing Center for Infectious Disease"/>
            <person name="Wu L."/>
            <person name="Ma J."/>
        </authorList>
    </citation>
    <scope>NUCLEOTIDE SEQUENCE [LARGE SCALE GENOMIC DNA]</scope>
    <source>
        <strain evidence="5">JCM 17738</strain>
    </source>
</reference>
<keyword evidence="2" id="KW-0472">Membrane</keyword>
<keyword evidence="5" id="KW-1185">Reference proteome</keyword>
<dbReference type="PANTHER" id="PTHR14969">
    <property type="entry name" value="SPHINGOSINE-1-PHOSPHATE PHOSPHOHYDROLASE"/>
    <property type="match status" value="1"/>
</dbReference>
<dbReference type="SMART" id="SM00014">
    <property type="entry name" value="acidPPc"/>
    <property type="match status" value="1"/>
</dbReference>
<feature type="transmembrane region" description="Helical" evidence="2">
    <location>
        <begin position="190"/>
        <end position="209"/>
    </location>
</feature>
<dbReference type="Proteomes" id="UP001500390">
    <property type="component" value="Unassembled WGS sequence"/>
</dbReference>
<dbReference type="Pfam" id="PF01569">
    <property type="entry name" value="PAP2"/>
    <property type="match status" value="1"/>
</dbReference>
<feature type="transmembrane region" description="Helical" evidence="2">
    <location>
        <begin position="240"/>
        <end position="260"/>
    </location>
</feature>
<organism evidence="4 5">
    <name type="scientific">Ornithinibacter aureus</name>
    <dbReference type="NCBI Taxonomy" id="622664"/>
    <lineage>
        <taxon>Bacteria</taxon>
        <taxon>Bacillati</taxon>
        <taxon>Actinomycetota</taxon>
        <taxon>Actinomycetes</taxon>
        <taxon>Micrococcales</taxon>
        <taxon>Intrasporangiaceae</taxon>
        <taxon>Ornithinibacter</taxon>
    </lineage>
</organism>
<dbReference type="EMBL" id="BAABFX010000040">
    <property type="protein sequence ID" value="GAA4401051.1"/>
    <property type="molecule type" value="Genomic_DNA"/>
</dbReference>
<evidence type="ECO:0000313" key="4">
    <source>
        <dbReference type="EMBL" id="GAA4401051.1"/>
    </source>
</evidence>
<feature type="transmembrane region" description="Helical" evidence="2">
    <location>
        <begin position="142"/>
        <end position="162"/>
    </location>
</feature>
<accession>A0ABP8K5V7</accession>
<dbReference type="SUPFAM" id="SSF48317">
    <property type="entry name" value="Acid phosphatase/Vanadium-dependent haloperoxidase"/>
    <property type="match status" value="1"/>
</dbReference>
<feature type="transmembrane region" description="Helical" evidence="2">
    <location>
        <begin position="118"/>
        <end position="137"/>
    </location>
</feature>
<dbReference type="CDD" id="cd03392">
    <property type="entry name" value="PAP2_like_2"/>
    <property type="match status" value="1"/>
</dbReference>
<sequence>MPTSPAPPDREDAELERIGERDLAQWPTRFGQHLVAAIARVVVVLGRVWRWSLANLALVLTTLIGGVIVLGATLLSAEVYEAVVENDGLAALDEPVLEAAVNSRTPASEEWVTHFTDLGGTVGMPLIAAAIVITLAVRRRSWLPVVLMLIATAGSVLITVLGKDLTARARPPVVYAVPPLETSPSFPSGHTLNATVVLGLSAYLVMLGRRHLRSRVLVASVVVVFVVAMGLSRVWLGHHWLTDVMAGWLVGLAWLAAVITGHRVKVTLDRAERATDQREDQAADQPAGSVTIARPASSRATGTRNGEHDT</sequence>
<keyword evidence="2" id="KW-0812">Transmembrane</keyword>
<feature type="transmembrane region" description="Helical" evidence="2">
    <location>
        <begin position="56"/>
        <end position="77"/>
    </location>
</feature>
<dbReference type="Gene3D" id="1.20.144.10">
    <property type="entry name" value="Phosphatidic acid phosphatase type 2/haloperoxidase"/>
    <property type="match status" value="1"/>
</dbReference>
<protein>
    <recommendedName>
        <fullName evidence="3">Phosphatidic acid phosphatase type 2/haloperoxidase domain-containing protein</fullName>
    </recommendedName>
</protein>
<evidence type="ECO:0000259" key="3">
    <source>
        <dbReference type="SMART" id="SM00014"/>
    </source>
</evidence>
<comment type="caution">
    <text evidence="4">The sequence shown here is derived from an EMBL/GenBank/DDBJ whole genome shotgun (WGS) entry which is preliminary data.</text>
</comment>
<dbReference type="InterPro" id="IPR036938">
    <property type="entry name" value="PAP2/HPO_sf"/>
</dbReference>
<dbReference type="InterPro" id="IPR000326">
    <property type="entry name" value="PAP2/HPO"/>
</dbReference>
<feature type="region of interest" description="Disordered" evidence="1">
    <location>
        <begin position="274"/>
        <end position="310"/>
    </location>
</feature>
<evidence type="ECO:0000313" key="5">
    <source>
        <dbReference type="Proteomes" id="UP001500390"/>
    </source>
</evidence>
<proteinExistence type="predicted"/>
<dbReference type="PANTHER" id="PTHR14969:SF13">
    <property type="entry name" value="AT30094P"/>
    <property type="match status" value="1"/>
</dbReference>
<feature type="domain" description="Phosphatidic acid phosphatase type 2/haloperoxidase" evidence="3">
    <location>
        <begin position="145"/>
        <end position="259"/>
    </location>
</feature>
<evidence type="ECO:0000256" key="1">
    <source>
        <dbReference type="SAM" id="MobiDB-lite"/>
    </source>
</evidence>
<evidence type="ECO:0000256" key="2">
    <source>
        <dbReference type="SAM" id="Phobius"/>
    </source>
</evidence>
<gene>
    <name evidence="4" type="ORF">GCM10023153_29130</name>
</gene>
<feature type="transmembrane region" description="Helical" evidence="2">
    <location>
        <begin position="216"/>
        <end position="234"/>
    </location>
</feature>
<name>A0ABP8K5V7_9MICO</name>
<dbReference type="RefSeq" id="WP_159904039.1">
    <property type="nucleotide sequence ID" value="NZ_BAABFX010000040.1"/>
</dbReference>